<dbReference type="EMBL" id="PDCK01000044">
    <property type="protein sequence ID" value="PRQ23009.1"/>
    <property type="molecule type" value="Genomic_DNA"/>
</dbReference>
<name>A0A2P6PM60_ROSCH</name>
<dbReference type="PANTHER" id="PTHR48047:SF45">
    <property type="entry name" value="SCOPOLETIN GLUCOSYLTRANSFERASE-LIKE"/>
    <property type="match status" value="1"/>
</dbReference>
<dbReference type="Gene3D" id="3.40.50.2000">
    <property type="entry name" value="Glycogen Phosphorylase B"/>
    <property type="match status" value="2"/>
</dbReference>
<dbReference type="Gramene" id="PRQ23009">
    <property type="protein sequence ID" value="PRQ23009"/>
    <property type="gene ID" value="RchiOBHm_Chr6g0256491"/>
</dbReference>
<dbReference type="SUPFAM" id="SSF53756">
    <property type="entry name" value="UDP-Glycosyltransferase/glycogen phosphorylase"/>
    <property type="match status" value="1"/>
</dbReference>
<gene>
    <name evidence="3" type="ORF">RchiOBHm_Chr6g0256491</name>
</gene>
<evidence type="ECO:0000256" key="2">
    <source>
        <dbReference type="ARBA" id="ARBA00022676"/>
    </source>
</evidence>
<proteinExistence type="inferred from homology"/>
<keyword evidence="2 3" id="KW-0328">Glycosyltransferase</keyword>
<evidence type="ECO:0000256" key="1">
    <source>
        <dbReference type="ARBA" id="ARBA00009995"/>
    </source>
</evidence>
<reference evidence="3 4" key="1">
    <citation type="journal article" date="2018" name="Nat. Genet.">
        <title>The Rosa genome provides new insights in the design of modern roses.</title>
        <authorList>
            <person name="Bendahmane M."/>
        </authorList>
    </citation>
    <scope>NUCLEOTIDE SEQUENCE [LARGE SCALE GENOMIC DNA]</scope>
    <source>
        <strain evidence="4">cv. Old Blush</strain>
    </source>
</reference>
<dbReference type="OMA" id="AQKWIRR"/>
<comment type="similarity">
    <text evidence="1">Belongs to the UDP-glycosyltransferase family.</text>
</comment>
<accession>A0A2P6PM60</accession>
<evidence type="ECO:0000313" key="3">
    <source>
        <dbReference type="EMBL" id="PRQ23009.1"/>
    </source>
</evidence>
<sequence length="97" mass="10963">MVTWPLAAEQFYNEKLVTQLLKIGVGVGAQKWIRRFGDSVKKEAIVKAVSQIMVGEEAEVRRSRARELGKQARRAVEEGGSSYQDFNKLIEELKSHS</sequence>
<protein>
    <submittedName>
        <fullName evidence="3">Putative flavonol 3-O-glucosyltransferase</fullName>
        <ecNumber evidence="3">2.4.1.91</ecNumber>
    </submittedName>
</protein>
<keyword evidence="4" id="KW-1185">Reference proteome</keyword>
<dbReference type="PANTHER" id="PTHR48047">
    <property type="entry name" value="GLYCOSYLTRANSFERASE"/>
    <property type="match status" value="1"/>
</dbReference>
<dbReference type="AlphaFoldDB" id="A0A2P6PM60"/>
<dbReference type="EC" id="2.4.1.91" evidence="3"/>
<evidence type="ECO:0000313" key="4">
    <source>
        <dbReference type="Proteomes" id="UP000238479"/>
    </source>
</evidence>
<keyword evidence="3" id="KW-0808">Transferase</keyword>
<dbReference type="STRING" id="74649.A0A2P6PM60"/>
<dbReference type="Proteomes" id="UP000238479">
    <property type="component" value="Chromosome 6"/>
</dbReference>
<dbReference type="GO" id="GO:0047893">
    <property type="term" value="F:flavonol 3-O-glucosyltransferase activity"/>
    <property type="evidence" value="ECO:0007669"/>
    <property type="project" value="UniProtKB-EC"/>
</dbReference>
<comment type="caution">
    <text evidence="3">The sequence shown here is derived from an EMBL/GenBank/DDBJ whole genome shotgun (WGS) entry which is preliminary data.</text>
</comment>
<organism evidence="3 4">
    <name type="scientific">Rosa chinensis</name>
    <name type="common">China rose</name>
    <dbReference type="NCBI Taxonomy" id="74649"/>
    <lineage>
        <taxon>Eukaryota</taxon>
        <taxon>Viridiplantae</taxon>
        <taxon>Streptophyta</taxon>
        <taxon>Embryophyta</taxon>
        <taxon>Tracheophyta</taxon>
        <taxon>Spermatophyta</taxon>
        <taxon>Magnoliopsida</taxon>
        <taxon>eudicotyledons</taxon>
        <taxon>Gunneridae</taxon>
        <taxon>Pentapetalae</taxon>
        <taxon>rosids</taxon>
        <taxon>fabids</taxon>
        <taxon>Rosales</taxon>
        <taxon>Rosaceae</taxon>
        <taxon>Rosoideae</taxon>
        <taxon>Rosoideae incertae sedis</taxon>
        <taxon>Rosa</taxon>
    </lineage>
</organism>